<protein>
    <submittedName>
        <fullName evidence="4">TetR/AcrR family transcriptional regulator</fullName>
    </submittedName>
</protein>
<dbReference type="PRINTS" id="PR00455">
    <property type="entry name" value="HTHTETR"/>
</dbReference>
<sequence length="219" mass="24363">MHSARQRRIDEIGDESRRRILDAAEELFAEQGFERTSFVDIAERSGISRGSIPWHFKNKDGLLMAVLSRAMDRFMDPARYQQSLPSLATLLQDYESWVLSGNSALLFMVLTEAMHSTGAVHSQYQEFLAQHRQGLEEWLRAQRPDGVDPTAAAERERAVAAALTGAVIGMHLQALIDPGHVNLDAALQSLAGLVDENLTGLWAKPATDKTRHKTSKRTS</sequence>
<evidence type="ECO:0000256" key="2">
    <source>
        <dbReference type="PROSITE-ProRule" id="PRU00335"/>
    </source>
</evidence>
<organism evidence="4 5">
    <name type="scientific">Amycolatopsis pigmentata</name>
    <dbReference type="NCBI Taxonomy" id="450801"/>
    <lineage>
        <taxon>Bacteria</taxon>
        <taxon>Bacillati</taxon>
        <taxon>Actinomycetota</taxon>
        <taxon>Actinomycetes</taxon>
        <taxon>Pseudonocardiales</taxon>
        <taxon>Pseudonocardiaceae</taxon>
        <taxon>Amycolatopsis</taxon>
    </lineage>
</organism>
<accession>A0ABW5G1X2</accession>
<dbReference type="RefSeq" id="WP_378267779.1">
    <property type="nucleotide sequence ID" value="NZ_JBHUKR010000015.1"/>
</dbReference>
<keyword evidence="1 2" id="KW-0238">DNA-binding</keyword>
<dbReference type="SUPFAM" id="SSF48498">
    <property type="entry name" value="Tetracyclin repressor-like, C-terminal domain"/>
    <property type="match status" value="1"/>
</dbReference>
<evidence type="ECO:0000256" key="1">
    <source>
        <dbReference type="ARBA" id="ARBA00023125"/>
    </source>
</evidence>
<gene>
    <name evidence="4" type="ORF">ACFSXZ_25795</name>
</gene>
<evidence type="ECO:0000313" key="5">
    <source>
        <dbReference type="Proteomes" id="UP001597417"/>
    </source>
</evidence>
<evidence type="ECO:0000259" key="3">
    <source>
        <dbReference type="PROSITE" id="PS50977"/>
    </source>
</evidence>
<dbReference type="InterPro" id="IPR050109">
    <property type="entry name" value="HTH-type_TetR-like_transc_reg"/>
</dbReference>
<feature type="DNA-binding region" description="H-T-H motif" evidence="2">
    <location>
        <begin position="37"/>
        <end position="56"/>
    </location>
</feature>
<dbReference type="PANTHER" id="PTHR30055">
    <property type="entry name" value="HTH-TYPE TRANSCRIPTIONAL REGULATOR RUTR"/>
    <property type="match status" value="1"/>
</dbReference>
<keyword evidence="5" id="KW-1185">Reference proteome</keyword>
<dbReference type="InterPro" id="IPR036271">
    <property type="entry name" value="Tet_transcr_reg_TetR-rel_C_sf"/>
</dbReference>
<dbReference type="PANTHER" id="PTHR30055:SF226">
    <property type="entry name" value="HTH-TYPE TRANSCRIPTIONAL REGULATOR PKSA"/>
    <property type="match status" value="1"/>
</dbReference>
<proteinExistence type="predicted"/>
<dbReference type="InterPro" id="IPR009057">
    <property type="entry name" value="Homeodomain-like_sf"/>
</dbReference>
<dbReference type="SUPFAM" id="SSF46689">
    <property type="entry name" value="Homeodomain-like"/>
    <property type="match status" value="1"/>
</dbReference>
<dbReference type="Pfam" id="PF00440">
    <property type="entry name" value="TetR_N"/>
    <property type="match status" value="1"/>
</dbReference>
<reference evidence="5" key="1">
    <citation type="journal article" date="2019" name="Int. J. Syst. Evol. Microbiol.">
        <title>The Global Catalogue of Microorganisms (GCM) 10K type strain sequencing project: providing services to taxonomists for standard genome sequencing and annotation.</title>
        <authorList>
            <consortium name="The Broad Institute Genomics Platform"/>
            <consortium name="The Broad Institute Genome Sequencing Center for Infectious Disease"/>
            <person name="Wu L."/>
            <person name="Ma J."/>
        </authorList>
    </citation>
    <scope>NUCLEOTIDE SEQUENCE [LARGE SCALE GENOMIC DNA]</scope>
    <source>
        <strain evidence="5">CGMCC 4.7645</strain>
    </source>
</reference>
<feature type="domain" description="HTH tetR-type" evidence="3">
    <location>
        <begin position="14"/>
        <end position="74"/>
    </location>
</feature>
<dbReference type="PROSITE" id="PS50977">
    <property type="entry name" value="HTH_TETR_2"/>
    <property type="match status" value="1"/>
</dbReference>
<comment type="caution">
    <text evidence="4">The sequence shown here is derived from an EMBL/GenBank/DDBJ whole genome shotgun (WGS) entry which is preliminary data.</text>
</comment>
<dbReference type="InterPro" id="IPR001647">
    <property type="entry name" value="HTH_TetR"/>
</dbReference>
<dbReference type="Proteomes" id="UP001597417">
    <property type="component" value="Unassembled WGS sequence"/>
</dbReference>
<dbReference type="EMBL" id="JBHUKR010000015">
    <property type="protein sequence ID" value="MFD2419747.1"/>
    <property type="molecule type" value="Genomic_DNA"/>
</dbReference>
<dbReference type="Gene3D" id="1.10.357.10">
    <property type="entry name" value="Tetracycline Repressor, domain 2"/>
    <property type="match status" value="1"/>
</dbReference>
<name>A0ABW5G1X2_9PSEU</name>
<evidence type="ECO:0000313" key="4">
    <source>
        <dbReference type="EMBL" id="MFD2419747.1"/>
    </source>
</evidence>